<dbReference type="Proteomes" id="UP000274199">
    <property type="component" value="Segment"/>
</dbReference>
<organism evidence="1 2">
    <name type="scientific">Bacillus phage vB_BcoS-136</name>
    <dbReference type="NCBI Taxonomy" id="2419619"/>
    <lineage>
        <taxon>Viruses</taxon>
        <taxon>Duplodnaviria</taxon>
        <taxon>Heunggongvirae</taxon>
        <taxon>Uroviricota</taxon>
        <taxon>Caudoviricetes</taxon>
        <taxon>Heleneionescovirinae</taxon>
        <taxon>Kenyattavirus</taxon>
        <taxon>Kenyattavirus kv136</taxon>
    </lineage>
</organism>
<sequence length="116" mass="12930">MKIAKRTLFATNEKLAEVFGLPEGVEILAVRKTYDEGFEFLIASAGEVELNGCKVTVESNSPVSMVRRLSLDTLQEIREPMGNVKIDINIHNINSQKDIDNLADELSKILKNRGKV</sequence>
<protein>
    <submittedName>
        <fullName evidence="1">Uncharacterized protein</fullName>
    </submittedName>
</protein>
<evidence type="ECO:0000313" key="1">
    <source>
        <dbReference type="EMBL" id="AYP68214.1"/>
    </source>
</evidence>
<name>A0A3G3BVG3_9CAUD</name>
<reference evidence="1 2" key="1">
    <citation type="submission" date="2018-09" db="EMBL/GenBank/DDBJ databases">
        <title>Comparative Genomic Analysis of Eight Novel Haloalkaliphilic Bacteriophages from Lake Elmenteita, Kenya.</title>
        <authorList>
            <person name="Akhwale J.K."/>
        </authorList>
    </citation>
    <scope>NUCLEOTIDE SEQUENCE [LARGE SCALE GENOMIC DNA]</scope>
</reference>
<evidence type="ECO:0000313" key="2">
    <source>
        <dbReference type="Proteomes" id="UP000274199"/>
    </source>
</evidence>
<accession>A0A3G3BVG3</accession>
<proteinExistence type="predicted"/>
<gene>
    <name evidence="1" type="ORF">vBBcoS136_00082</name>
</gene>
<keyword evidence="2" id="KW-1185">Reference proteome</keyword>
<dbReference type="EMBL" id="MH884508">
    <property type="protein sequence ID" value="AYP68214.1"/>
    <property type="molecule type" value="Genomic_DNA"/>
</dbReference>